<proteinExistence type="predicted"/>
<dbReference type="AlphaFoldDB" id="A0A7S1PG30"/>
<sequence length="306" mass="35574">MYSSLVETLRQSVLDQLTTTTTHSDSTLSIEYNILLISCRLNINLIFYKQKNWERHLLDSRELMHGDLSLNGKQMIKILMRKIDSERQMREIEEKDAYCTKESAQGEQTTDSLDYDAEELFFDLRNLHQLIKDERLSLEKSIPKAWRDDKLRLQREWVEEHSCVRAFLAQIASCDAEAGLEHDATTKNAIDERLVALLNKRRNDNFEFENDANRGFIECFDIEDQSTTGIASRLVDWVWTWYRSAGGDNNHEDEDKLNVLQATGLMRDINLLLGVGEEDVPVEDMMKHTEEIVDLAGYLSRELVHI</sequence>
<accession>A0A7S1PG30</accession>
<protein>
    <submittedName>
        <fullName evidence="1">Uncharacterized protein</fullName>
    </submittedName>
</protein>
<reference evidence="1" key="1">
    <citation type="submission" date="2021-01" db="EMBL/GenBank/DDBJ databases">
        <authorList>
            <person name="Corre E."/>
            <person name="Pelletier E."/>
            <person name="Niang G."/>
            <person name="Scheremetjew M."/>
            <person name="Finn R."/>
            <person name="Kale V."/>
            <person name="Holt S."/>
            <person name="Cochrane G."/>
            <person name="Meng A."/>
            <person name="Brown T."/>
            <person name="Cohen L."/>
        </authorList>
    </citation>
    <scope>NUCLEOTIDE SEQUENCE</scope>
    <source>
        <strain evidence="1">WS</strain>
    </source>
</reference>
<dbReference type="EMBL" id="HBGD01002974">
    <property type="protein sequence ID" value="CAD9079229.1"/>
    <property type="molecule type" value="Transcribed_RNA"/>
</dbReference>
<name>A0A7S1PG30_9EUKA</name>
<gene>
    <name evidence="1" type="ORF">PCOS0759_LOCUS2461</name>
</gene>
<evidence type="ECO:0000313" key="1">
    <source>
        <dbReference type="EMBL" id="CAD9079229.1"/>
    </source>
</evidence>
<organism evidence="1">
    <name type="scientific">Percolomonas cosmopolitus</name>
    <dbReference type="NCBI Taxonomy" id="63605"/>
    <lineage>
        <taxon>Eukaryota</taxon>
        <taxon>Discoba</taxon>
        <taxon>Heterolobosea</taxon>
        <taxon>Tetramitia</taxon>
        <taxon>Eutetramitia</taxon>
        <taxon>Percolomonadidae</taxon>
        <taxon>Percolomonas</taxon>
    </lineage>
</organism>